<organism evidence="8 9">
    <name type="scientific">Alosa alosa</name>
    <name type="common">allis shad</name>
    <dbReference type="NCBI Taxonomy" id="278164"/>
    <lineage>
        <taxon>Eukaryota</taxon>
        <taxon>Metazoa</taxon>
        <taxon>Chordata</taxon>
        <taxon>Craniata</taxon>
        <taxon>Vertebrata</taxon>
        <taxon>Euteleostomi</taxon>
        <taxon>Actinopterygii</taxon>
        <taxon>Neopterygii</taxon>
        <taxon>Teleostei</taxon>
        <taxon>Clupei</taxon>
        <taxon>Clupeiformes</taxon>
        <taxon>Clupeoidei</taxon>
        <taxon>Clupeidae</taxon>
        <taxon>Alosa</taxon>
    </lineage>
</organism>
<dbReference type="Pfam" id="PF21548">
    <property type="entry name" value="CATSPERB_2nd"/>
    <property type="match status" value="1"/>
</dbReference>
<evidence type="ECO:0000313" key="8">
    <source>
        <dbReference type="EMBL" id="KAG5270804.1"/>
    </source>
</evidence>
<comment type="caution">
    <text evidence="8">The sequence shown here is derived from an EMBL/GenBank/DDBJ whole genome shotgun (WGS) entry which is preliminary data.</text>
</comment>
<dbReference type="InterPro" id="IPR048789">
    <property type="entry name" value="CATSPERB_C"/>
</dbReference>
<name>A0AAV6G893_9TELE</name>
<dbReference type="GO" id="GO:0005929">
    <property type="term" value="C:cilium"/>
    <property type="evidence" value="ECO:0007669"/>
    <property type="project" value="TreeGrafter"/>
</dbReference>
<dbReference type="InterPro" id="IPR053903">
    <property type="entry name" value="CATSPERB_head"/>
</dbReference>
<feature type="domain" description="CATSPERB head" evidence="6">
    <location>
        <begin position="571"/>
        <end position="707"/>
    </location>
</feature>
<sequence>MLSVNSNMVHFWNRFSFKDYLVLAILLNGIHTVCAESNEQDQNFIQCFNDTGTGRYRLYLGLEDLVMDCMLATNAGSSRQSTYQLKLYAAAGLLPKIEIYNRTNVLSFTFELNINTTKWRATVPRRNITIMTEIAPVDQWYFEISMFQGFEALHAKAKLLETLKGTLLDVAREPILQWTIGKEVSPQVIIPHEHRITKVQVTQSPCANDVAVMAPIFEPGGRTGVILSVTNSAFTSSGRWFNVTKTLCDLINDLSGCVGISLVDLKLTNCYLFLLTNRGLFISQDLLSSATEPLKFSLLVLPVLAQMDYASTTLWFSPQCVTNRLYFADDFVSLVSNKGEGGQLHSRCVYSGYPFTQWYVCKASAVERCKKIKHRYLSFLHDPYQHTGLLLSHSEEEGAMLSVFNLQKDGLKDLTKFSPAKMLFKPKGIFLKDNHVILYGSEVWSSSDRGFSFTKILNMDDDIIMDVLSCTYNSIVVMLSDKGTIFLMKADMVKYAWLNEYLDRQTVLLCDHMGLLMAVKLDSTQHSSLSYRIISINQLIQMNDMGFDRPIVIQYTRPSSVLLHEYGYGQPSLFSPSHVGKIFSLSSGGKVVITSVFRKHFITGYVAVAEGEVIEQLRAPSVYAEPLQSTDLVIRNQKDLLVMMWSSDANMKFGIQHVGLSVVCPGKTSFVILQVYQDGTALAGMCMPVLHHYNILKAQTWLFFNASRVGSWSLHEGPCRHELQSLDNLRRNSLVRINVHETLRFTFKAFMSDYSFSMTRNKKLMKVILTNPSAMRVNARHYWDKTNNHMLNLTIYSHLCKKAMTMVTVFITEASLLCDSPSFTFTLQNACPEGLSIVYLPSQPISDYEWIHADPEDDFDNKMLFDLPVNYRPPSQLGVLIPTSENIYNADPSQRFPRQHYPESKTSGQFKQCAGKKSAEECGCTDALRVSPLAINSDCRKRVLRKTYPLTNFNITLYLRRTNRPNQPLRSPYFVTVTEVNNRTNWAVTGTHITPTLVKMRQYLKSTLNKTFYNSEGLQISCYGSELFHFRIAVIPGVVLCDLVEEVQIYVDKAPLAFPAAYLISCMTAIALGGFLLLGFLLRNNTPPTANSIKAFLTTDRAKVAPAETED</sequence>
<feature type="signal peptide" evidence="2">
    <location>
        <begin position="1"/>
        <end position="35"/>
    </location>
</feature>
<feature type="domain" description="Cation channel sperm-associated auxiliary subunit beta 2nd" evidence="5">
    <location>
        <begin position="195"/>
        <end position="518"/>
    </location>
</feature>
<feature type="chain" id="PRO_5043955538" description="Cation channel sperm-associated protein subunit beta" evidence="2">
    <location>
        <begin position="36"/>
        <end position="1111"/>
    </location>
</feature>
<dbReference type="AlphaFoldDB" id="A0AAV6G893"/>
<evidence type="ECO:0008006" key="10">
    <source>
        <dbReference type="Google" id="ProtNLM"/>
    </source>
</evidence>
<dbReference type="Pfam" id="PF22830">
    <property type="entry name" value="CATSPERB_head"/>
    <property type="match status" value="1"/>
</dbReference>
<protein>
    <recommendedName>
        <fullName evidence="10">Cation channel sperm-associated protein subunit beta</fullName>
    </recommendedName>
</protein>
<evidence type="ECO:0000259" key="5">
    <source>
        <dbReference type="Pfam" id="PF21548"/>
    </source>
</evidence>
<reference evidence="8" key="1">
    <citation type="submission" date="2020-10" db="EMBL/GenBank/DDBJ databases">
        <title>Chromosome-scale genome assembly of the Allis shad, Alosa alosa.</title>
        <authorList>
            <person name="Margot Z."/>
            <person name="Christophe K."/>
            <person name="Cabau C."/>
            <person name="Louis A."/>
            <person name="Berthelot C."/>
            <person name="Parey E."/>
            <person name="Roest Crollius H."/>
            <person name="Montfort J."/>
            <person name="Robinson-Rechavi M."/>
            <person name="Bucao C."/>
            <person name="Bouchez O."/>
            <person name="Gislard M."/>
            <person name="Lluch J."/>
            <person name="Milhes M."/>
            <person name="Lampietro C."/>
            <person name="Lopez Roques C."/>
            <person name="Donnadieu C."/>
            <person name="Braasch I."/>
            <person name="Desvignes T."/>
            <person name="Postlethwait J."/>
            <person name="Bobe J."/>
            <person name="Guiguen Y."/>
        </authorList>
    </citation>
    <scope>NUCLEOTIDE SEQUENCE</scope>
    <source>
        <strain evidence="8">M-15738</strain>
        <tissue evidence="8">Blood</tissue>
    </source>
</reference>
<feature type="transmembrane region" description="Helical" evidence="1">
    <location>
        <begin position="1060"/>
        <end position="1082"/>
    </location>
</feature>
<dbReference type="EMBL" id="JADWDJ010000013">
    <property type="protein sequence ID" value="KAG5270804.1"/>
    <property type="molecule type" value="Genomic_DNA"/>
</dbReference>
<evidence type="ECO:0000259" key="7">
    <source>
        <dbReference type="Pfam" id="PF22831"/>
    </source>
</evidence>
<dbReference type="Pfam" id="PF21541">
    <property type="entry name" value="CATSPERB_1st"/>
    <property type="match status" value="1"/>
</dbReference>
<keyword evidence="9" id="KW-1185">Reference proteome</keyword>
<dbReference type="PANTHER" id="PTHR14705">
    <property type="entry name" value="CATION CHANNEL SPERM-ASSOCIATED PROTEIN SUBUNIT BETA"/>
    <property type="match status" value="1"/>
</dbReference>
<feature type="domain" description="CATSPERB Ig-like" evidence="7">
    <location>
        <begin position="726"/>
        <end position="828"/>
    </location>
</feature>
<keyword evidence="1" id="KW-0472">Membrane</keyword>
<dbReference type="GO" id="GO:0036128">
    <property type="term" value="C:CatSper complex"/>
    <property type="evidence" value="ECO:0007669"/>
    <property type="project" value="InterPro"/>
</dbReference>
<dbReference type="PANTHER" id="PTHR14705:SF0">
    <property type="entry name" value="CATION CHANNEL SPERM-ASSOCIATED AUXILIARY SUBUNIT BETA"/>
    <property type="match status" value="1"/>
</dbReference>
<dbReference type="InterPro" id="IPR048788">
    <property type="entry name" value="CATSPERB_2nd"/>
</dbReference>
<dbReference type="Proteomes" id="UP000823561">
    <property type="component" value="Chromosome 13"/>
</dbReference>
<feature type="domain" description="Cation channel sperm-associated auxiliary subunit beta N-terminal" evidence="4">
    <location>
        <begin position="55"/>
        <end position="160"/>
    </location>
</feature>
<dbReference type="Pfam" id="PF15149">
    <property type="entry name" value="CATSPERB_C"/>
    <property type="match status" value="1"/>
</dbReference>
<dbReference type="InterPro" id="IPR028748">
    <property type="entry name" value="CATSPERB"/>
</dbReference>
<dbReference type="Pfam" id="PF22831">
    <property type="entry name" value="CATSPERB_Ig-like"/>
    <property type="match status" value="1"/>
</dbReference>
<dbReference type="InterPro" id="IPR048786">
    <property type="entry name" value="CATSPERB_N"/>
</dbReference>
<keyword evidence="2" id="KW-0732">Signal</keyword>
<evidence type="ECO:0000259" key="3">
    <source>
        <dbReference type="Pfam" id="PF15149"/>
    </source>
</evidence>
<keyword evidence="1" id="KW-0812">Transmembrane</keyword>
<gene>
    <name evidence="8" type="ORF">AALO_G00172500</name>
</gene>
<evidence type="ECO:0000256" key="2">
    <source>
        <dbReference type="SAM" id="SignalP"/>
    </source>
</evidence>
<evidence type="ECO:0000256" key="1">
    <source>
        <dbReference type="SAM" id="Phobius"/>
    </source>
</evidence>
<evidence type="ECO:0000313" key="9">
    <source>
        <dbReference type="Proteomes" id="UP000823561"/>
    </source>
</evidence>
<accession>A0AAV6G893</accession>
<feature type="domain" description="Cation channel sperm-associated protein subunit beta C-terminal" evidence="3">
    <location>
        <begin position="831"/>
        <end position="1083"/>
    </location>
</feature>
<proteinExistence type="predicted"/>
<evidence type="ECO:0000259" key="4">
    <source>
        <dbReference type="Pfam" id="PF21541"/>
    </source>
</evidence>
<dbReference type="InterPro" id="IPR053904">
    <property type="entry name" value="CATSPERB_Ig-like"/>
</dbReference>
<evidence type="ECO:0000259" key="6">
    <source>
        <dbReference type="Pfam" id="PF22830"/>
    </source>
</evidence>
<keyword evidence="1" id="KW-1133">Transmembrane helix</keyword>